<evidence type="ECO:0000313" key="3">
    <source>
        <dbReference type="EnsemblMetazoa" id="G18754.1:cds"/>
    </source>
</evidence>
<proteinExistence type="predicted"/>
<sequence>MTSAKVNLLFLGCAFILLYVSVTPVEAELCGYHYHTNNYFTVSYTGGYKIYYPIYYGFCAGGFWYKDGRVYNTSGQRLYYIITYYYGKRSSSTGEVGTYSGTTNRDTGLSENEQTKRDVEASDNIQKRLVVQESKYAEILKDLGGQKRAERAFQKAAYGKVSKNSAVKKEAKETKEQA</sequence>
<reference evidence="3" key="1">
    <citation type="submission" date="2022-08" db="UniProtKB">
        <authorList>
            <consortium name="EnsemblMetazoa"/>
        </authorList>
    </citation>
    <scope>IDENTIFICATION</scope>
    <source>
        <strain evidence="3">05x7-T-G4-1.051#20</strain>
    </source>
</reference>
<feature type="region of interest" description="Disordered" evidence="1">
    <location>
        <begin position="96"/>
        <end position="121"/>
    </location>
</feature>
<feature type="compositionally biased region" description="Polar residues" evidence="1">
    <location>
        <begin position="96"/>
        <end position="112"/>
    </location>
</feature>
<evidence type="ECO:0000313" key="4">
    <source>
        <dbReference type="Proteomes" id="UP000005408"/>
    </source>
</evidence>
<accession>A0A8W8JIZ8</accession>
<keyword evidence="2" id="KW-0732">Signal</keyword>
<evidence type="ECO:0000256" key="1">
    <source>
        <dbReference type="SAM" id="MobiDB-lite"/>
    </source>
</evidence>
<dbReference type="AlphaFoldDB" id="A0A8W8JIZ8"/>
<name>A0A8W8JIZ8_MAGGI</name>
<feature type="signal peptide" evidence="2">
    <location>
        <begin position="1"/>
        <end position="27"/>
    </location>
</feature>
<evidence type="ECO:0000256" key="2">
    <source>
        <dbReference type="SAM" id="SignalP"/>
    </source>
</evidence>
<feature type="chain" id="PRO_5036491848" evidence="2">
    <location>
        <begin position="28"/>
        <end position="178"/>
    </location>
</feature>
<keyword evidence="4" id="KW-1185">Reference proteome</keyword>
<organism evidence="3 4">
    <name type="scientific">Magallana gigas</name>
    <name type="common">Pacific oyster</name>
    <name type="synonym">Crassostrea gigas</name>
    <dbReference type="NCBI Taxonomy" id="29159"/>
    <lineage>
        <taxon>Eukaryota</taxon>
        <taxon>Metazoa</taxon>
        <taxon>Spiralia</taxon>
        <taxon>Lophotrochozoa</taxon>
        <taxon>Mollusca</taxon>
        <taxon>Bivalvia</taxon>
        <taxon>Autobranchia</taxon>
        <taxon>Pteriomorphia</taxon>
        <taxon>Ostreida</taxon>
        <taxon>Ostreoidea</taxon>
        <taxon>Ostreidae</taxon>
        <taxon>Magallana</taxon>
    </lineage>
</organism>
<protein>
    <submittedName>
        <fullName evidence="3">Uncharacterized protein</fullName>
    </submittedName>
</protein>
<dbReference type="Proteomes" id="UP000005408">
    <property type="component" value="Unassembled WGS sequence"/>
</dbReference>
<dbReference type="EnsemblMetazoa" id="G18754.1">
    <property type="protein sequence ID" value="G18754.1:cds"/>
    <property type="gene ID" value="G18754"/>
</dbReference>